<dbReference type="EMBL" id="CAKOGP040002202">
    <property type="protein sequence ID" value="CAJ1965099.1"/>
    <property type="molecule type" value="Genomic_DNA"/>
</dbReference>
<feature type="region of interest" description="Disordered" evidence="1">
    <location>
        <begin position="143"/>
        <end position="172"/>
    </location>
</feature>
<name>A0AAD2PX58_9STRA</name>
<dbReference type="Proteomes" id="UP001295423">
    <property type="component" value="Unassembled WGS sequence"/>
</dbReference>
<protein>
    <submittedName>
        <fullName evidence="2">Uncharacterized protein</fullName>
    </submittedName>
</protein>
<gene>
    <name evidence="2" type="ORF">CYCCA115_LOCUS20947</name>
</gene>
<evidence type="ECO:0000313" key="3">
    <source>
        <dbReference type="Proteomes" id="UP001295423"/>
    </source>
</evidence>
<evidence type="ECO:0000313" key="2">
    <source>
        <dbReference type="EMBL" id="CAJ1965099.1"/>
    </source>
</evidence>
<feature type="region of interest" description="Disordered" evidence="1">
    <location>
        <begin position="317"/>
        <end position="351"/>
    </location>
</feature>
<dbReference type="AlphaFoldDB" id="A0AAD2PX58"/>
<keyword evidence="3" id="KW-1185">Reference proteome</keyword>
<evidence type="ECO:0000256" key="1">
    <source>
        <dbReference type="SAM" id="MobiDB-lite"/>
    </source>
</evidence>
<feature type="compositionally biased region" description="Polar residues" evidence="1">
    <location>
        <begin position="328"/>
        <end position="338"/>
    </location>
</feature>
<accession>A0AAD2PX58</accession>
<comment type="caution">
    <text evidence="2">The sequence shown here is derived from an EMBL/GenBank/DDBJ whole genome shotgun (WGS) entry which is preliminary data.</text>
</comment>
<sequence>MIGTAQNSDGPVNFECSILKGAECCTDQDCAAEDNNICVNRNCIDKGYPRFTLEWYGYDDYDLIVTTPSGIALSVLLGFDPTTGGRVGEVVDQEGLGFHTENTYFPSPGAPIGTYTYAVAEFSTQERVNGWTLTVYDEQGEVSRHKGAGGSETFRYERLNPSSSSPLPPSPVTPPISLPCNAAVDECCIDSDCSDPDNACVNRNCVVNGGLRFTLYWEGDDDYDLIVRTPSGISLSFVIEFDPTTGGRVGEPTDQLGSGYHVENTYFPEWAAGAGVFTFSVRPMSTEGEADRWALEVVNDQETVFFQTGVGASRDFQFSKPSSPPVMQPTNRPNSLPTSRPLPTPAPVQRPTGSVCSILTDECCSDFDCPTARDFCVRAYCIRDGSPRFTLTWDGDDDLDLIVDTPLGTTLSRSLIFDPLSGGIFEADNNQEELGSHFENVYFPLAGSPFGEYSLQVRSFRRNGSDDSWTLQIYSDGNLIDTKSGAGESDTIPFVRAGSDEPERPPYDGSRCTPLTDECCFESDCDGGQVCVNRVCLERGYPRITLTWTGDDDLALVVTIPNGQVLSAGINYDAATGARRQKNANRQDYDLNVDSIYFPYLSGTIKYSVDSLLKRGSSRDPWTLAVYEKDTKVQEFTGFGESKNFFYVPPAAVPDPSPSSAPNPFRPPTPSIVPSPTDVGQCPFECCASYDCLADQVCLQRRCLREGTLRFTLSWTGNDNVDLLVLTPDGTELSNANPSDDSSGGSFEVDIIADEDFGFHAENAVFRGSNIPLGTYSYSVNAVNTRGARDEWEVQVFAYSQLVGWQRGQGQSRTFAYTFDGDGSFAPTNAPFPFPSSLPSASPSQHPTNTFKPTRLTEIPSQVPSGEPPPCDESVYECCANSSCGTGEVCLQRQCLRDGTPRFTLTWTGNDDIDLAVITPGGSVVSAFQNDPDSGGIFEPNGDQFGFDFHVENIRFSGSTFGTYEWYVDSFLETGESDTWTLSITVEGEEVDSIEATGSTSGNYEYIEPDNL</sequence>
<proteinExistence type="predicted"/>
<organism evidence="2 3">
    <name type="scientific">Cylindrotheca closterium</name>
    <dbReference type="NCBI Taxonomy" id="2856"/>
    <lineage>
        <taxon>Eukaryota</taxon>
        <taxon>Sar</taxon>
        <taxon>Stramenopiles</taxon>
        <taxon>Ochrophyta</taxon>
        <taxon>Bacillariophyta</taxon>
        <taxon>Bacillariophyceae</taxon>
        <taxon>Bacillariophycidae</taxon>
        <taxon>Bacillariales</taxon>
        <taxon>Bacillariaceae</taxon>
        <taxon>Cylindrotheca</taxon>
    </lineage>
</organism>
<reference evidence="2" key="1">
    <citation type="submission" date="2023-08" db="EMBL/GenBank/DDBJ databases">
        <authorList>
            <person name="Audoor S."/>
            <person name="Bilcke G."/>
        </authorList>
    </citation>
    <scope>NUCLEOTIDE SEQUENCE</scope>
</reference>